<dbReference type="EMBL" id="CADCST010000125">
    <property type="protein sequence ID" value="CAA9202035.1"/>
    <property type="molecule type" value="Genomic_DNA"/>
</dbReference>
<sequence>MNLEEFKNRLDKNGLGRYFEKLDPFLRNTIRLYHKEADESSISIGQTKIGGRPDLPPEISWQTETSTVEIERKFLFFNNRKEDTITKPLSFVAQINLSEVSPYDKEELLPKEGLLYFFYSAEQDVWGFDYKDKDKFKVIYWNGDFKELRRSDFPNELPDYSRFKASLVEIKSEISLPSNEHEVYEELLEGEDDTFWEKVYNYGNINKFLGYSDNIQGEMELECELVTNGLYCGDPSGYNDPRAEALEKNAKEWLLLLQIDSNEKNEMMWGDCGRLYFWIKKEDLSDRKFKNSWFSLQCG</sequence>
<dbReference type="InterPro" id="IPR015315">
    <property type="entry name" value="DUF1963"/>
</dbReference>
<evidence type="ECO:0000313" key="1">
    <source>
        <dbReference type="EMBL" id="CAA9202035.1"/>
    </source>
</evidence>
<evidence type="ECO:0000313" key="2">
    <source>
        <dbReference type="Proteomes" id="UP000474567"/>
    </source>
</evidence>
<dbReference type="InterPro" id="IPR035948">
    <property type="entry name" value="YwqG-like_sf"/>
</dbReference>
<dbReference type="PANTHER" id="PTHR36436:SF6">
    <property type="entry name" value="SLL5081 PROTEIN"/>
    <property type="match status" value="1"/>
</dbReference>
<proteinExistence type="predicted"/>
<evidence type="ECO:0008006" key="3">
    <source>
        <dbReference type="Google" id="ProtNLM"/>
    </source>
</evidence>
<keyword evidence="2" id="KW-1185">Reference proteome</keyword>
<gene>
    <name evidence="1" type="primary">ywqG</name>
    <name evidence="1" type="ORF">FLACOL7796_04059</name>
</gene>
<organism evidence="1 2">
    <name type="scientific">Flavobacterium collinsii</name>
    <dbReference type="NCBI Taxonomy" id="1114861"/>
    <lineage>
        <taxon>Bacteria</taxon>
        <taxon>Pseudomonadati</taxon>
        <taxon>Bacteroidota</taxon>
        <taxon>Flavobacteriia</taxon>
        <taxon>Flavobacteriales</taxon>
        <taxon>Flavobacteriaceae</taxon>
        <taxon>Flavobacterium</taxon>
    </lineage>
</organism>
<name>A0ABM8KNL5_9FLAO</name>
<dbReference type="RefSeq" id="WP_173967889.1">
    <property type="nucleotide sequence ID" value="NZ_CADCST010000125.1"/>
</dbReference>
<reference evidence="1 2" key="1">
    <citation type="submission" date="2020-02" db="EMBL/GenBank/DDBJ databases">
        <authorList>
            <person name="Criscuolo A."/>
        </authorList>
    </citation>
    <scope>NUCLEOTIDE SEQUENCE [LARGE SCALE GENOMIC DNA]</scope>
    <source>
        <strain evidence="1">CECT7796</strain>
    </source>
</reference>
<dbReference type="PANTHER" id="PTHR36436">
    <property type="entry name" value="SLL5081 PROTEIN"/>
    <property type="match status" value="1"/>
</dbReference>
<dbReference type="SUPFAM" id="SSF103032">
    <property type="entry name" value="Hypothetical protein YwqG"/>
    <property type="match status" value="1"/>
</dbReference>
<comment type="caution">
    <text evidence="1">The sequence shown here is derived from an EMBL/GenBank/DDBJ whole genome shotgun (WGS) entry which is preliminary data.</text>
</comment>
<dbReference type="Pfam" id="PF09234">
    <property type="entry name" value="DUF1963"/>
    <property type="match status" value="1"/>
</dbReference>
<protein>
    <recommendedName>
        <fullName evidence="3">DUF1963 domain-containing protein</fullName>
    </recommendedName>
</protein>
<dbReference type="Proteomes" id="UP000474567">
    <property type="component" value="Unassembled WGS sequence"/>
</dbReference>
<dbReference type="Gene3D" id="2.30.320.10">
    <property type="entry name" value="YwqG-like"/>
    <property type="match status" value="1"/>
</dbReference>
<accession>A0ABM8KNL5</accession>